<protein>
    <submittedName>
        <fullName evidence="2">Uncharacterized protein</fullName>
    </submittedName>
</protein>
<keyword evidence="1" id="KW-0732">Signal</keyword>
<feature type="signal peptide" evidence="1">
    <location>
        <begin position="1"/>
        <end position="20"/>
    </location>
</feature>
<dbReference type="Proteomes" id="UP000799424">
    <property type="component" value="Unassembled WGS sequence"/>
</dbReference>
<reference evidence="2" key="1">
    <citation type="journal article" date="2020" name="Stud. Mycol.">
        <title>101 Dothideomycetes genomes: a test case for predicting lifestyles and emergence of pathogens.</title>
        <authorList>
            <person name="Haridas S."/>
            <person name="Albert R."/>
            <person name="Binder M."/>
            <person name="Bloem J."/>
            <person name="Labutti K."/>
            <person name="Salamov A."/>
            <person name="Andreopoulos B."/>
            <person name="Baker S."/>
            <person name="Barry K."/>
            <person name="Bills G."/>
            <person name="Bluhm B."/>
            <person name="Cannon C."/>
            <person name="Castanera R."/>
            <person name="Culley D."/>
            <person name="Daum C."/>
            <person name="Ezra D."/>
            <person name="Gonzalez J."/>
            <person name="Henrissat B."/>
            <person name="Kuo A."/>
            <person name="Liang C."/>
            <person name="Lipzen A."/>
            <person name="Lutzoni F."/>
            <person name="Magnuson J."/>
            <person name="Mondo S."/>
            <person name="Nolan M."/>
            <person name="Ohm R."/>
            <person name="Pangilinan J."/>
            <person name="Park H.-J."/>
            <person name="Ramirez L."/>
            <person name="Alfaro M."/>
            <person name="Sun H."/>
            <person name="Tritt A."/>
            <person name="Yoshinaga Y."/>
            <person name="Zwiers L.-H."/>
            <person name="Turgeon B."/>
            <person name="Goodwin S."/>
            <person name="Spatafora J."/>
            <person name="Crous P."/>
            <person name="Grigoriev I."/>
        </authorList>
    </citation>
    <scope>NUCLEOTIDE SEQUENCE</scope>
    <source>
        <strain evidence="2">CBS 113818</strain>
    </source>
</reference>
<gene>
    <name evidence="2" type="ORF">CC86DRAFT_158227</name>
</gene>
<proteinExistence type="predicted"/>
<evidence type="ECO:0000313" key="2">
    <source>
        <dbReference type="EMBL" id="KAF2818347.1"/>
    </source>
</evidence>
<sequence>MKSFTAIVLAALAITQAVCQLSIIDTVAEEDHAKLNTVLAIESDNSYVGYFYNETTVSIKIHDSVTDNIIAEETFKGNGKSVEYLSQIPGAAANIGAEGAEMGTEAQRCPSPPKKRDINVFERASRCYQFCARSYSCTVDRRCRRCQYVGGLCRWQLWCV</sequence>
<dbReference type="AlphaFoldDB" id="A0A6A6ZDS5"/>
<accession>A0A6A6ZDS5</accession>
<keyword evidence="3" id="KW-1185">Reference proteome</keyword>
<evidence type="ECO:0000313" key="3">
    <source>
        <dbReference type="Proteomes" id="UP000799424"/>
    </source>
</evidence>
<dbReference type="OrthoDB" id="3928438at2759"/>
<name>A0A6A6ZDS5_9PLEO</name>
<evidence type="ECO:0000256" key="1">
    <source>
        <dbReference type="SAM" id="SignalP"/>
    </source>
</evidence>
<organism evidence="2 3">
    <name type="scientific">Ophiobolus disseminans</name>
    <dbReference type="NCBI Taxonomy" id="1469910"/>
    <lineage>
        <taxon>Eukaryota</taxon>
        <taxon>Fungi</taxon>
        <taxon>Dikarya</taxon>
        <taxon>Ascomycota</taxon>
        <taxon>Pezizomycotina</taxon>
        <taxon>Dothideomycetes</taxon>
        <taxon>Pleosporomycetidae</taxon>
        <taxon>Pleosporales</taxon>
        <taxon>Pleosporineae</taxon>
        <taxon>Phaeosphaeriaceae</taxon>
        <taxon>Ophiobolus</taxon>
    </lineage>
</organism>
<dbReference type="EMBL" id="MU006253">
    <property type="protein sequence ID" value="KAF2818347.1"/>
    <property type="molecule type" value="Genomic_DNA"/>
</dbReference>
<feature type="chain" id="PRO_5025390381" evidence="1">
    <location>
        <begin position="21"/>
        <end position="160"/>
    </location>
</feature>